<name>A0A2P2PKM3_RHIMU</name>
<sequence length="104" mass="10850">MTSSSSSSSISSCVRLHPTGAIASCSSQSEETGDEGELSSKSSTDALKLLYETGSRLMVSGDETSRGTLKQDLLALSLHPFSVKWLLVQVGGLSLKDGIPCLLS</sequence>
<dbReference type="EMBL" id="GGEC01074761">
    <property type="protein sequence ID" value="MBX55245.1"/>
    <property type="molecule type" value="Transcribed_RNA"/>
</dbReference>
<reference evidence="1" key="1">
    <citation type="submission" date="2018-02" db="EMBL/GenBank/DDBJ databases">
        <title>Rhizophora mucronata_Transcriptome.</title>
        <authorList>
            <person name="Meera S.P."/>
            <person name="Sreeshan A."/>
            <person name="Augustine A."/>
        </authorList>
    </citation>
    <scope>NUCLEOTIDE SEQUENCE</scope>
    <source>
        <tissue evidence="1">Leaf</tissue>
    </source>
</reference>
<dbReference type="AlphaFoldDB" id="A0A2P2PKM3"/>
<accession>A0A2P2PKM3</accession>
<organism evidence="1">
    <name type="scientific">Rhizophora mucronata</name>
    <name type="common">Asiatic mangrove</name>
    <dbReference type="NCBI Taxonomy" id="61149"/>
    <lineage>
        <taxon>Eukaryota</taxon>
        <taxon>Viridiplantae</taxon>
        <taxon>Streptophyta</taxon>
        <taxon>Embryophyta</taxon>
        <taxon>Tracheophyta</taxon>
        <taxon>Spermatophyta</taxon>
        <taxon>Magnoliopsida</taxon>
        <taxon>eudicotyledons</taxon>
        <taxon>Gunneridae</taxon>
        <taxon>Pentapetalae</taxon>
        <taxon>rosids</taxon>
        <taxon>fabids</taxon>
        <taxon>Malpighiales</taxon>
        <taxon>Rhizophoraceae</taxon>
        <taxon>Rhizophora</taxon>
    </lineage>
</organism>
<evidence type="ECO:0000313" key="1">
    <source>
        <dbReference type="EMBL" id="MBX55245.1"/>
    </source>
</evidence>
<proteinExistence type="predicted"/>
<protein>
    <submittedName>
        <fullName evidence="1">Uncharacterized protein</fullName>
    </submittedName>
</protein>